<feature type="region of interest" description="Disordered" evidence="5">
    <location>
        <begin position="266"/>
        <end position="353"/>
    </location>
</feature>
<feature type="compositionally biased region" description="Polar residues" evidence="5">
    <location>
        <begin position="48"/>
        <end position="57"/>
    </location>
</feature>
<dbReference type="PROSITE" id="PS50003">
    <property type="entry name" value="PH_DOMAIN"/>
    <property type="match status" value="1"/>
</dbReference>
<dbReference type="InterPro" id="IPR011993">
    <property type="entry name" value="PH-like_dom_sf"/>
</dbReference>
<dbReference type="InterPro" id="IPR001849">
    <property type="entry name" value="PH_domain"/>
</dbReference>
<dbReference type="EMBL" id="JAOPHQ010001538">
    <property type="protein sequence ID" value="KAK0150262.1"/>
    <property type="molecule type" value="Genomic_DNA"/>
</dbReference>
<dbReference type="Pfam" id="PF00169">
    <property type="entry name" value="PH"/>
    <property type="match status" value="1"/>
</dbReference>
<comment type="function">
    <text evidence="3">Required for cytokinesis. Essential for the structural integrity of the cleavage furrow and for completion of cleavage furrow ingression. Plays a role in bleb assembly during metaphase and anaphase of mitosis. May play a significant role in podocyte cell migration.</text>
</comment>
<name>A0AA47P8G7_MERPO</name>
<dbReference type="InterPro" id="IPR051364">
    <property type="entry name" value="Cytokinesis/Rho-signaling"/>
</dbReference>
<feature type="signal peptide" evidence="6">
    <location>
        <begin position="1"/>
        <end position="21"/>
    </location>
</feature>
<keyword evidence="6" id="KW-0732">Signal</keyword>
<feature type="region of interest" description="Disordered" evidence="5">
    <location>
        <begin position="168"/>
        <end position="192"/>
    </location>
</feature>
<dbReference type="FunFam" id="2.30.29.30:FF:000111">
    <property type="entry name" value="anillin isoform X1"/>
    <property type="match status" value="1"/>
</dbReference>
<dbReference type="Proteomes" id="UP001174136">
    <property type="component" value="Unassembled WGS sequence"/>
</dbReference>
<dbReference type="Pfam" id="PF08174">
    <property type="entry name" value="Anillin"/>
    <property type="match status" value="1"/>
</dbReference>
<comment type="caution">
    <text evidence="8">The sequence shown here is derived from an EMBL/GenBank/DDBJ whole genome shotgun (WGS) entry which is preliminary data.</text>
</comment>
<reference evidence="8" key="1">
    <citation type="journal article" date="2023" name="Front. Mar. Sci.">
        <title>A new Merluccius polli reference genome to investigate the effects of global change in West African waters.</title>
        <authorList>
            <person name="Mateo J.L."/>
            <person name="Blanco-Fernandez C."/>
            <person name="Garcia-Vazquez E."/>
            <person name="Machado-Schiaffino G."/>
        </authorList>
    </citation>
    <scope>NUCLEOTIDE SEQUENCE</scope>
    <source>
        <strain evidence="8">C29</strain>
        <tissue evidence="8">Fin</tissue>
    </source>
</reference>
<evidence type="ECO:0000256" key="3">
    <source>
        <dbReference type="ARBA" id="ARBA00057106"/>
    </source>
</evidence>
<keyword evidence="1" id="KW-0175">Coiled coil</keyword>
<accession>A0AA47P8G7</accession>
<evidence type="ECO:0000313" key="8">
    <source>
        <dbReference type="EMBL" id="KAK0150262.1"/>
    </source>
</evidence>
<organism evidence="8 9">
    <name type="scientific">Merluccius polli</name>
    <name type="common">Benguela hake</name>
    <name type="synonym">Merluccius cadenati</name>
    <dbReference type="NCBI Taxonomy" id="89951"/>
    <lineage>
        <taxon>Eukaryota</taxon>
        <taxon>Metazoa</taxon>
        <taxon>Chordata</taxon>
        <taxon>Craniata</taxon>
        <taxon>Vertebrata</taxon>
        <taxon>Euteleostomi</taxon>
        <taxon>Actinopterygii</taxon>
        <taxon>Neopterygii</taxon>
        <taxon>Teleostei</taxon>
        <taxon>Neoteleostei</taxon>
        <taxon>Acanthomorphata</taxon>
        <taxon>Zeiogadaria</taxon>
        <taxon>Gadariae</taxon>
        <taxon>Gadiformes</taxon>
        <taxon>Gadoidei</taxon>
        <taxon>Merlucciidae</taxon>
        <taxon>Merluccius</taxon>
    </lineage>
</organism>
<sequence length="762" mass="84160">MIKVLLVTNLLLVVVVGHVLAGVKSFLERFGERCQERQGTPTGTGGTQAKNPSVTPLLTPNTRLVQEKLRAAQATTTTSDLTQRQKLERETELAKIRSRFQKADNMWKNKDEAADAKKNTDAKAPAKQPTECVISKSQLKDEVPVVCPEYRTCGLVPCLHLQPAEGGALRIGRRPPNPGGGGEEREELEMNTDSASINSAVINELFKGVLEQSDDANTSTSHGEEDEDEEEEDALNISSMSILTPLAETVASVIRSPERRVMMTSTRPVPFIEKHDRLQQQQRLHTRQVPESPASPRTSTDSLEDDHKLPYSVGRVPLHPGEGDRSGPHRQSGSEDVSLRTAVAPGSSSQDVGIKQRMKALTSDMNMQQTVVSQASQALNCCTDEEHGKGSPVEAEAQRLLLVAKEVGTEGGTGANEGRGPIRPEEGCHWALQGPKGHGVVPASKGSITLQELRLPLKADFVCAAANKPVLQSLLLHHDPGWGQRTWWATPLVSTRSGLSGDALSFKTKFTMSDVSNDFEVDIQVYCLVMKREVANDKKKKSSKSKAITPKRFLAITKSSQTPVMASPGGPNAVRTSNFVLVGSHKLTLSSIGKNKFPLEKVPFLCPLEGHIYLKMQCQVGSSRVEEKGFLTMFEDVSGFGAWHRRWCVLSGYCISYWTYPDDERRKNPIGRINLANCTSRRVEPANREFCARPHTLELITVRPQRDDDRETLVSQCQNTMCVTKNWLSADTKDERNLWMQKLNQILVDLRMWQPDSCLTPP</sequence>
<dbReference type="SUPFAM" id="SSF50729">
    <property type="entry name" value="PH domain-like"/>
    <property type="match status" value="1"/>
</dbReference>
<dbReference type="InterPro" id="IPR037840">
    <property type="entry name" value="PH_Anillin"/>
</dbReference>
<feature type="compositionally biased region" description="Acidic residues" evidence="5">
    <location>
        <begin position="224"/>
        <end position="234"/>
    </location>
</feature>
<dbReference type="PANTHER" id="PTHR21538:SF27">
    <property type="entry name" value="ANILLIN"/>
    <property type="match status" value="1"/>
</dbReference>
<dbReference type="Gene3D" id="2.30.29.30">
    <property type="entry name" value="Pleckstrin-homology domain (PH domain)/Phosphotyrosine-binding domain (PTB)"/>
    <property type="match status" value="1"/>
</dbReference>
<feature type="domain" description="PH" evidence="7">
    <location>
        <begin position="624"/>
        <end position="748"/>
    </location>
</feature>
<dbReference type="PANTHER" id="PTHR21538">
    <property type="entry name" value="ANILLIN/RHOTEKIN RTKN"/>
    <property type="match status" value="1"/>
</dbReference>
<evidence type="ECO:0000256" key="2">
    <source>
        <dbReference type="ARBA" id="ARBA00043945"/>
    </source>
</evidence>
<dbReference type="GO" id="GO:0005826">
    <property type="term" value="C:actomyosin contractile ring"/>
    <property type="evidence" value="ECO:0007669"/>
    <property type="project" value="TreeGrafter"/>
</dbReference>
<dbReference type="GO" id="GO:0000281">
    <property type="term" value="P:mitotic cytokinesis"/>
    <property type="evidence" value="ECO:0007669"/>
    <property type="project" value="TreeGrafter"/>
</dbReference>
<protein>
    <recommendedName>
        <fullName evidence="4">Anillin</fullName>
    </recommendedName>
</protein>
<keyword evidence="9" id="KW-1185">Reference proteome</keyword>
<dbReference type="GO" id="GO:0032059">
    <property type="term" value="C:bleb"/>
    <property type="evidence" value="ECO:0007669"/>
    <property type="project" value="UniProtKB-SubCell"/>
</dbReference>
<proteinExistence type="predicted"/>
<comment type="subcellular location">
    <subcellularLocation>
        <location evidence="2">Cell projection</location>
        <location evidence="2">Bleb</location>
    </subcellularLocation>
</comment>
<evidence type="ECO:0000259" key="7">
    <source>
        <dbReference type="PROSITE" id="PS50003"/>
    </source>
</evidence>
<evidence type="ECO:0000313" key="9">
    <source>
        <dbReference type="Proteomes" id="UP001174136"/>
    </source>
</evidence>
<evidence type="ECO:0000256" key="4">
    <source>
        <dbReference type="ARBA" id="ARBA00071355"/>
    </source>
</evidence>
<evidence type="ECO:0000256" key="6">
    <source>
        <dbReference type="SAM" id="SignalP"/>
    </source>
</evidence>
<dbReference type="CDD" id="cd01263">
    <property type="entry name" value="PH_anillin"/>
    <property type="match status" value="1"/>
</dbReference>
<dbReference type="InterPro" id="IPR012966">
    <property type="entry name" value="AHD"/>
</dbReference>
<evidence type="ECO:0000256" key="1">
    <source>
        <dbReference type="ARBA" id="ARBA00023054"/>
    </source>
</evidence>
<feature type="region of interest" description="Disordered" evidence="5">
    <location>
        <begin position="36"/>
        <end position="57"/>
    </location>
</feature>
<dbReference type="GO" id="GO:0000915">
    <property type="term" value="P:actomyosin contractile ring assembly"/>
    <property type="evidence" value="ECO:0007669"/>
    <property type="project" value="TreeGrafter"/>
</dbReference>
<gene>
    <name evidence="8" type="primary">anln_1</name>
    <name evidence="8" type="ORF">N1851_008823</name>
</gene>
<dbReference type="GO" id="GO:0031106">
    <property type="term" value="P:septin ring organization"/>
    <property type="evidence" value="ECO:0007669"/>
    <property type="project" value="TreeGrafter"/>
</dbReference>
<dbReference type="AlphaFoldDB" id="A0AA47P8G7"/>
<evidence type="ECO:0000256" key="5">
    <source>
        <dbReference type="SAM" id="MobiDB-lite"/>
    </source>
</evidence>
<feature type="chain" id="PRO_5041214144" description="Anillin" evidence="6">
    <location>
        <begin position="22"/>
        <end position="762"/>
    </location>
</feature>
<dbReference type="SMART" id="SM00233">
    <property type="entry name" value="PH"/>
    <property type="match status" value="1"/>
</dbReference>
<feature type="region of interest" description="Disordered" evidence="5">
    <location>
        <begin position="211"/>
        <end position="234"/>
    </location>
</feature>